<keyword evidence="7" id="KW-1015">Disulfide bond</keyword>
<dbReference type="GO" id="GO:0048471">
    <property type="term" value="C:perinuclear region of cytoplasm"/>
    <property type="evidence" value="ECO:0007669"/>
    <property type="project" value="UniProtKB-SubCell"/>
</dbReference>
<dbReference type="InterPro" id="IPR036179">
    <property type="entry name" value="Ig-like_dom_sf"/>
</dbReference>
<feature type="domain" description="Ig-like" evidence="12">
    <location>
        <begin position="1237"/>
        <end position="1300"/>
    </location>
</feature>
<dbReference type="FunFam" id="2.60.40.10:FF:000464">
    <property type="entry name" value="Putative obscurin-like protein 1"/>
    <property type="match status" value="1"/>
</dbReference>
<dbReference type="FunFam" id="2.60.40.10:FF:001084">
    <property type="entry name" value="obscurin-like isoform X3"/>
    <property type="match status" value="2"/>
</dbReference>
<evidence type="ECO:0000256" key="9">
    <source>
        <dbReference type="ARBA" id="ARBA00057297"/>
    </source>
</evidence>
<dbReference type="Gene3D" id="2.60.40.10">
    <property type="entry name" value="Immunoglobulins"/>
    <property type="match status" value="17"/>
</dbReference>
<comment type="subcellular location">
    <subcellularLocation>
        <location evidence="2">Cytoplasm</location>
        <location evidence="2">Perinuclear region</location>
    </subcellularLocation>
    <subcellularLocation>
        <location evidence="1">Golgi apparatus</location>
    </subcellularLocation>
</comment>
<feature type="domain" description="Ig-like" evidence="12">
    <location>
        <begin position="1438"/>
        <end position="1524"/>
    </location>
</feature>
<dbReference type="SMART" id="SM00409">
    <property type="entry name" value="IG"/>
    <property type="match status" value="16"/>
</dbReference>
<dbReference type="InterPro" id="IPR052385">
    <property type="entry name" value="Obscurin/Obscurin-like_Reg"/>
</dbReference>
<dbReference type="GO" id="GO:0050775">
    <property type="term" value="P:positive regulation of dendrite morphogenesis"/>
    <property type="evidence" value="ECO:0007669"/>
    <property type="project" value="UniProtKB-ARBA"/>
</dbReference>
<dbReference type="SUPFAM" id="SSF48726">
    <property type="entry name" value="Immunoglobulin"/>
    <property type="match status" value="16"/>
</dbReference>
<dbReference type="GO" id="GO:0005794">
    <property type="term" value="C:Golgi apparatus"/>
    <property type="evidence" value="ECO:0007669"/>
    <property type="project" value="UniProtKB-SubCell"/>
</dbReference>
<proteinExistence type="predicted"/>
<comment type="function">
    <text evidence="9">Core component of the 3M complex, a complex required to regulate microtubule dynamics and genome integrity. It is unclear how the 3M complex regulates microtubules, it could act by controlling the level of a microtubule stabilizer. Acts as a regulator of the Cul7-RING(FBXW8) ubiquitin-protein ligase, playing a critical role in the ubiquitin ligase pathway that regulates Golgi morphogenesis and dendrite patterning in brain. Required to localize CUL7 to the Golgi apparatus in neurons.</text>
</comment>
<dbReference type="InterPro" id="IPR013098">
    <property type="entry name" value="Ig_I-set"/>
</dbReference>
<evidence type="ECO:0000313" key="15">
    <source>
        <dbReference type="Proteomes" id="UP000264820"/>
    </source>
</evidence>
<feature type="domain" description="Ig-like" evidence="12">
    <location>
        <begin position="8"/>
        <end position="96"/>
    </location>
</feature>
<feature type="domain" description="Ig-like" evidence="12">
    <location>
        <begin position="209"/>
        <end position="295"/>
    </location>
</feature>
<feature type="domain" description="Ig-like" evidence="12">
    <location>
        <begin position="677"/>
        <end position="765"/>
    </location>
</feature>
<dbReference type="Pfam" id="PF07679">
    <property type="entry name" value="I-set"/>
    <property type="match status" value="12"/>
</dbReference>
<dbReference type="FunFam" id="2.60.40.10:FF:000393">
    <property type="entry name" value="Putative obscurin-like protein 1"/>
    <property type="match status" value="1"/>
</dbReference>
<dbReference type="GeneTree" id="ENSGT00940000156702"/>
<dbReference type="SUPFAM" id="SSF49265">
    <property type="entry name" value="Fibronectin type III"/>
    <property type="match status" value="1"/>
</dbReference>
<protein>
    <recommendedName>
        <fullName evidence="11">Obscurin-like protein 1</fullName>
    </recommendedName>
</protein>
<evidence type="ECO:0000256" key="10">
    <source>
        <dbReference type="ARBA" id="ARBA00063153"/>
    </source>
</evidence>
<dbReference type="InterPro" id="IPR003599">
    <property type="entry name" value="Ig_sub"/>
</dbReference>
<evidence type="ECO:0000256" key="5">
    <source>
        <dbReference type="ARBA" id="ARBA00022737"/>
    </source>
</evidence>
<sequence>MDVFGGAPRFLAYPRPVGVQSGTDAVLKCQIGGDPRPAVIWERNNEKIDPQGRYRVFEDGNVYNLIITAVTMEDSGQYMCKAKNSIGETYAAATLKVEGEAQELELREENKPRFLIKPLSTRAGRGDDAVFSCKLWGSPRPEVTWEKDGKKLSEIFESTHFSVSYQDGGWFQLKIFKTRAPDGGVYTCKARNEFGEALAGAVLLVDAGPGHEDDANLKMFAVTEGKHAKFRCFVTGKPKPEIIWRKDGRLILSGRRYLLYEDREGYFTLKVLYCKQKDNGVYVCAASNTAGQTLSAVHLSVKEPPVRFKQPLIDLEVWERDLAVLECEVPEDSVPITWYLEDRRLQPGAKYGMEEWGTKRRLTIRDIGVDDDGIYLCEMPDGGRSIAEVAVKGPIMRKLPRKVDVLEGENAAFCVEVEKEEMDIHWYKDGVELRETHQTILKSFGRTHILVFVNTMPQDSGFVTFFVGRSKTSSQLRVKGRVQHCPPSVPVGVQINTERANAALLSWTPAQDSRKNPPSGYVLERQEVGTGSQEWLQCLTTDSATSVEILGDSVPCEADYRFRICSVNKYGKSNNVEFPRAVHLVPVARIQTPLQDALVPEGQDAIFTIELSASVIGSWFLNGTQLQDDERFSMRRSRTHQSLRIQGVRDTENGAEITFIAYGIRDSAALYIQGESPLAKFSLLSEMDRNKFVEIGNPIVLYCELSDPAAPVHWYKNGLVSTSELEMQLDGTTRTLVVRDAEMHHSGVYQCRTKDDTMDFQVEIKGDFFCPVKPADHLDVKRAKSFDMGEPLVLECEVADSVLPAQWYKDGVKLFPHKEQDIQSNGTLRRLVVPSAEPVHEGQYHCQTSDGTVHFTVGMRGDYRSGCEFCGAVRFTEGSPIALHCELSDANGQVTWYKDGTRLRPQTGIDIRSKDHLRSLVSPCTQVAHSGVNHCESKDDDVQFTVEVKEDSLFKFPSCEVRNKIVQEGSAIVLSCELSRDSPVDWYKNGLKVHQQSNLEIQTEGRRRTLVIPLAQTTHGGTYECATADDAVTFKVDVKGDRFIFKHRTIATGSPIILQCEVSDPVAQVSWFKDEADLFCKTGLDMKRDGSLRKLLIHSAKVSDSGLYGCKLAEDVVTFHVDVQGGISLCLSLRKAGSPVKMQCEVSEPSAQVQWHKDGEQLLPKSDFEIQSEATLRALVIKAAQVRHCGVYSCDSADDHVEFKVDVEGDLRLFQIFNLLSFFFLCATKTIWTETICKTVSRADAVVHWYKDGAEIRPNSNMTIRAEATKRHLAIQSAQLSDSGVYTCRAGDNAVMFKVTIREDVHLERHVPEEIILSCELSRSNGVVSWYKDGQKLQMSENIKLDVQGPYRRLKILTSRVEDSGEYVCDTADDSIFFNLSITGTIRERACRALVCLLASFDISLKCQQGSSECSACSDLLSFAWFYPSVSLCQHPEPPVQIVSPSQSQMELCQQVSERMVLSCEISRPNAVVRWYRDGLEVEESHNLILEVDGVYRRLVIPETTVKDSAEYVCDTTDDSMTFFVNIAGEESPDSTKVQKPPVRFVRPRKIVNRLEKVVGESLVLDCEVSRPNAVVLWKRNGEEVEDSQNEQGVFRSLVVLNASPEDSGEYTCDAVDDKMVFHITVAGNSMITLFTRKDIERIDCFSFRAPGQDRWKFWSPGASHTTGGRRPYFRV</sequence>
<dbReference type="Pfam" id="PF13927">
    <property type="entry name" value="Ig_3"/>
    <property type="match status" value="1"/>
</dbReference>
<evidence type="ECO:0000313" key="14">
    <source>
        <dbReference type="Ensembl" id="ENSHCOP00000004606.1"/>
    </source>
</evidence>
<reference evidence="14" key="2">
    <citation type="submission" date="2025-09" db="UniProtKB">
        <authorList>
            <consortium name="Ensembl"/>
        </authorList>
    </citation>
    <scope>IDENTIFICATION</scope>
</reference>
<accession>A0A3Q2XW63</accession>
<dbReference type="FunFam" id="2.60.40.10:FF:002120">
    <property type="entry name" value="obscurin-like isoform X3"/>
    <property type="match status" value="1"/>
</dbReference>
<reference evidence="14" key="1">
    <citation type="submission" date="2025-08" db="UniProtKB">
        <authorList>
            <consortium name="Ensembl"/>
        </authorList>
    </citation>
    <scope>IDENTIFICATION</scope>
</reference>
<dbReference type="Pfam" id="PF00047">
    <property type="entry name" value="ig"/>
    <property type="match status" value="1"/>
</dbReference>
<evidence type="ECO:0000256" key="1">
    <source>
        <dbReference type="ARBA" id="ARBA00004555"/>
    </source>
</evidence>
<feature type="domain" description="Ig-like" evidence="12">
    <location>
        <begin position="1013"/>
        <end position="1120"/>
    </location>
</feature>
<keyword evidence="3" id="KW-0963">Cytoplasm</keyword>
<dbReference type="FunFam" id="2.60.40.10:FF:001752">
    <property type="entry name" value="obscurin-like isoform X3"/>
    <property type="match status" value="1"/>
</dbReference>
<feature type="domain" description="Ig-like" evidence="12">
    <location>
        <begin position="304"/>
        <end position="390"/>
    </location>
</feature>
<evidence type="ECO:0000256" key="2">
    <source>
        <dbReference type="ARBA" id="ARBA00004556"/>
    </source>
</evidence>
<feature type="domain" description="Ig-like" evidence="12">
    <location>
        <begin position="877"/>
        <end position="945"/>
    </location>
</feature>
<dbReference type="CDD" id="cd00096">
    <property type="entry name" value="Ig"/>
    <property type="match status" value="1"/>
</dbReference>
<comment type="subunit">
    <text evidence="10">Component of the 3M complex, composed of core components CUL7, CCDC8 and OBSL1. Interacts with CCDC8. Interacts with CUL7; the interaction is direct. Interacts with FBXW8. Interacts (via N-terminal Ig-like domain) with TTN/titin (via C-terminal Ig-like domain); the interaction is direct.</text>
</comment>
<dbReference type="SMART" id="SM00408">
    <property type="entry name" value="IGc2"/>
    <property type="match status" value="13"/>
</dbReference>
<dbReference type="InterPro" id="IPR013151">
    <property type="entry name" value="Immunoglobulin_dom"/>
</dbReference>
<dbReference type="InterPro" id="IPR007110">
    <property type="entry name" value="Ig-like_dom"/>
</dbReference>
<evidence type="ECO:0000256" key="7">
    <source>
        <dbReference type="ARBA" id="ARBA00023157"/>
    </source>
</evidence>
<dbReference type="Proteomes" id="UP000264820">
    <property type="component" value="Unplaced"/>
</dbReference>
<evidence type="ECO:0000259" key="12">
    <source>
        <dbReference type="PROSITE" id="PS50835"/>
    </source>
</evidence>
<keyword evidence="5" id="KW-0677">Repeat</keyword>
<dbReference type="PROSITE" id="PS50853">
    <property type="entry name" value="FN3"/>
    <property type="match status" value="1"/>
</dbReference>
<dbReference type="InterPro" id="IPR036116">
    <property type="entry name" value="FN3_sf"/>
</dbReference>
<feature type="domain" description="Ig-like" evidence="12">
    <location>
        <begin position="1313"/>
        <end position="1383"/>
    </location>
</feature>
<dbReference type="FunFam" id="2.60.40.10:FF:000211">
    <property type="entry name" value="Obscurin-like protein 1"/>
    <property type="match status" value="2"/>
</dbReference>
<name>A0A3Q2XW63_HIPCM</name>
<dbReference type="InterPro" id="IPR013783">
    <property type="entry name" value="Ig-like_fold"/>
</dbReference>
<dbReference type="FunFam" id="2.60.40.10:FF:000502">
    <property type="entry name" value="obscurin-like protein 1 isoform X2"/>
    <property type="match status" value="1"/>
</dbReference>
<dbReference type="GO" id="GO:0007030">
    <property type="term" value="P:Golgi organization"/>
    <property type="evidence" value="ECO:0007669"/>
    <property type="project" value="UniProtKB-ARBA"/>
</dbReference>
<dbReference type="Ensembl" id="ENSHCOT00000006768.1">
    <property type="protein sequence ID" value="ENSHCOP00000004606.1"/>
    <property type="gene ID" value="ENSHCOG00000006212.1"/>
</dbReference>
<keyword evidence="15" id="KW-1185">Reference proteome</keyword>
<evidence type="ECO:0000256" key="6">
    <source>
        <dbReference type="ARBA" id="ARBA00023034"/>
    </source>
</evidence>
<keyword evidence="6" id="KW-0333">Golgi apparatus</keyword>
<evidence type="ECO:0000256" key="3">
    <source>
        <dbReference type="ARBA" id="ARBA00022490"/>
    </source>
</evidence>
<evidence type="ECO:0000256" key="4">
    <source>
        <dbReference type="ARBA" id="ARBA00022553"/>
    </source>
</evidence>
<dbReference type="PROSITE" id="PS50835">
    <property type="entry name" value="IG_LIKE"/>
    <property type="match status" value="13"/>
</dbReference>
<feature type="domain" description="Ig-like" evidence="12">
    <location>
        <begin position="1541"/>
        <end position="1615"/>
    </location>
</feature>
<dbReference type="FunFam" id="2.60.40.10:FF:000241">
    <property type="entry name" value="obscurin-like protein 1 isoform X2"/>
    <property type="match status" value="1"/>
</dbReference>
<dbReference type="InterPro" id="IPR003598">
    <property type="entry name" value="Ig_sub2"/>
</dbReference>
<evidence type="ECO:0000259" key="13">
    <source>
        <dbReference type="PROSITE" id="PS50853"/>
    </source>
</evidence>
<dbReference type="PANTHER" id="PTHR35971">
    <property type="entry name" value="SI:DKEY-31G6.6"/>
    <property type="match status" value="1"/>
</dbReference>
<feature type="domain" description="Ig-like" evidence="12">
    <location>
        <begin position="774"/>
        <end position="856"/>
    </location>
</feature>
<dbReference type="InterPro" id="IPR003961">
    <property type="entry name" value="FN3_dom"/>
</dbReference>
<keyword evidence="8" id="KW-0393">Immunoglobulin domain</keyword>
<keyword evidence="4" id="KW-0597">Phosphoprotein</keyword>
<organism evidence="14 15">
    <name type="scientific">Hippocampus comes</name>
    <name type="common">Tiger tail seahorse</name>
    <dbReference type="NCBI Taxonomy" id="109280"/>
    <lineage>
        <taxon>Eukaryota</taxon>
        <taxon>Metazoa</taxon>
        <taxon>Chordata</taxon>
        <taxon>Craniata</taxon>
        <taxon>Vertebrata</taxon>
        <taxon>Euteleostomi</taxon>
        <taxon>Actinopterygii</taxon>
        <taxon>Neopterygii</taxon>
        <taxon>Teleostei</taxon>
        <taxon>Neoteleostei</taxon>
        <taxon>Acanthomorphata</taxon>
        <taxon>Syngnathiaria</taxon>
        <taxon>Syngnathiformes</taxon>
        <taxon>Syngnathoidei</taxon>
        <taxon>Syngnathidae</taxon>
        <taxon>Hippocampus</taxon>
    </lineage>
</organism>
<feature type="domain" description="Fibronectin type-III" evidence="13">
    <location>
        <begin position="486"/>
        <end position="587"/>
    </location>
</feature>
<evidence type="ECO:0000256" key="11">
    <source>
        <dbReference type="ARBA" id="ARBA00067525"/>
    </source>
</evidence>
<evidence type="ECO:0000256" key="8">
    <source>
        <dbReference type="ARBA" id="ARBA00023319"/>
    </source>
</evidence>
<dbReference type="PANTHER" id="PTHR35971:SF5">
    <property type="entry name" value="OBSCURIN LIKE CYTOSKELETAL ADAPTOR 1"/>
    <property type="match status" value="1"/>
</dbReference>
<feature type="domain" description="Ig-like" evidence="12">
    <location>
        <begin position="112"/>
        <end position="199"/>
    </location>
</feature>
<feature type="domain" description="Ig-like" evidence="12">
    <location>
        <begin position="1137"/>
        <end position="1194"/>
    </location>
</feature>
<dbReference type="CDD" id="cd00063">
    <property type="entry name" value="FN3"/>
    <property type="match status" value="1"/>
</dbReference>